<name>A0ABY2XPL4_9GAMM</name>
<evidence type="ECO:0000313" key="1">
    <source>
        <dbReference type="EMBL" id="TMW14586.1"/>
    </source>
</evidence>
<protein>
    <submittedName>
        <fullName evidence="1">Uncharacterized protein</fullName>
    </submittedName>
</protein>
<sequence>MVNAYKMMKAEPDKNKKISEALGYSSRKYTELNHPIRVNPRILNHSKSCTHQYTIIILHTHFSEYVKGLLSEIYHNNPLRVVGGHGGNIPYKKIVELGSIDAINREMIESVFRKLENQRSTQKLLDDILSKGNAAVDDDVKRRAMAYLEMRHLLIHSFGIADGDFVRKYSGMVPAVVGEKLPMGYPLVESAINAVRELCKQVDAAMLSGGYVVSRNGT</sequence>
<comment type="caution">
    <text evidence="1">The sequence shown here is derived from an EMBL/GenBank/DDBJ whole genome shotgun (WGS) entry which is preliminary data.</text>
</comment>
<dbReference type="Proteomes" id="UP000739180">
    <property type="component" value="Unassembled WGS sequence"/>
</dbReference>
<organism evidence="1 2">
    <name type="scientific">Alloalcanivorax gelatiniphagus</name>
    <dbReference type="NCBI Taxonomy" id="1194167"/>
    <lineage>
        <taxon>Bacteria</taxon>
        <taxon>Pseudomonadati</taxon>
        <taxon>Pseudomonadota</taxon>
        <taxon>Gammaproteobacteria</taxon>
        <taxon>Oceanospirillales</taxon>
        <taxon>Alcanivoracaceae</taxon>
        <taxon>Alloalcanivorax</taxon>
    </lineage>
</organism>
<dbReference type="EMBL" id="VCQT01000012">
    <property type="protein sequence ID" value="TMW14586.1"/>
    <property type="molecule type" value="Genomic_DNA"/>
</dbReference>
<keyword evidence="2" id="KW-1185">Reference proteome</keyword>
<accession>A0ABY2XPL4</accession>
<dbReference type="RefSeq" id="WP_138770953.1">
    <property type="nucleotide sequence ID" value="NZ_JBHSSX010000007.1"/>
</dbReference>
<proteinExistence type="predicted"/>
<reference evidence="1 2" key="1">
    <citation type="submission" date="2019-05" db="EMBL/GenBank/DDBJ databases">
        <title>Genome of Alcanivorax gelatiniphagus, an oil degrading marine bacteria.</title>
        <authorList>
            <person name="Kwon K.K."/>
        </authorList>
    </citation>
    <scope>NUCLEOTIDE SEQUENCE [LARGE SCALE GENOMIC DNA]</scope>
    <source>
        <strain evidence="1 2">MEBiC 08158</strain>
    </source>
</reference>
<evidence type="ECO:0000313" key="2">
    <source>
        <dbReference type="Proteomes" id="UP000739180"/>
    </source>
</evidence>
<gene>
    <name evidence="1" type="ORF">FGS76_01990</name>
</gene>